<comment type="function">
    <text evidence="9">Involved in protein export. Participates in an early event of protein translocation.</text>
</comment>
<sequence length="75" mass="8160">MSAFEIILLIFSFLLIILALLTGPKSRGASGAITGGTNMNIFAKTKERGVDKIISIITMICGIFFFLFAILAQYL</sequence>
<dbReference type="GO" id="GO:0015450">
    <property type="term" value="F:protein-transporting ATPase activity"/>
    <property type="evidence" value="ECO:0007669"/>
    <property type="project" value="UniProtKB-UniRule"/>
</dbReference>
<evidence type="ECO:0000256" key="2">
    <source>
        <dbReference type="ARBA" id="ARBA00008445"/>
    </source>
</evidence>
<evidence type="ECO:0000256" key="8">
    <source>
        <dbReference type="ARBA" id="ARBA00023136"/>
    </source>
</evidence>
<keyword evidence="3 9" id="KW-0813">Transport</keyword>
<keyword evidence="6 9" id="KW-1133">Transmembrane helix</keyword>
<evidence type="ECO:0000313" key="10">
    <source>
        <dbReference type="EMBL" id="MBO8413882.1"/>
    </source>
</evidence>
<accession>A0A9D9D718</accession>
<evidence type="ECO:0000256" key="7">
    <source>
        <dbReference type="ARBA" id="ARBA00023010"/>
    </source>
</evidence>
<dbReference type="GO" id="GO:0005886">
    <property type="term" value="C:plasma membrane"/>
    <property type="evidence" value="ECO:0007669"/>
    <property type="project" value="UniProtKB-SubCell"/>
</dbReference>
<dbReference type="Proteomes" id="UP000823629">
    <property type="component" value="Unassembled WGS sequence"/>
</dbReference>
<proteinExistence type="inferred from homology"/>
<protein>
    <recommendedName>
        <fullName evidence="9">Protein-export membrane protein SecG</fullName>
    </recommendedName>
</protein>
<dbReference type="NCBIfam" id="TIGR00810">
    <property type="entry name" value="secG"/>
    <property type="match status" value="1"/>
</dbReference>
<comment type="caution">
    <text evidence="9">Lacks conserved residue(s) required for the propagation of feature annotation.</text>
</comment>
<evidence type="ECO:0000256" key="4">
    <source>
        <dbReference type="ARBA" id="ARBA00022692"/>
    </source>
</evidence>
<keyword evidence="9" id="KW-1003">Cell membrane</keyword>
<name>A0A9D9D718_9BACL</name>
<evidence type="ECO:0000256" key="1">
    <source>
        <dbReference type="ARBA" id="ARBA00004141"/>
    </source>
</evidence>
<comment type="caution">
    <text evidence="10">The sequence shown here is derived from an EMBL/GenBank/DDBJ whole genome shotgun (WGS) entry which is preliminary data.</text>
</comment>
<reference evidence="10" key="2">
    <citation type="journal article" date="2021" name="PeerJ">
        <title>Extensive microbial diversity within the chicken gut microbiome revealed by metagenomics and culture.</title>
        <authorList>
            <person name="Gilroy R."/>
            <person name="Ravi A."/>
            <person name="Getino M."/>
            <person name="Pursley I."/>
            <person name="Horton D.L."/>
            <person name="Alikhan N.F."/>
            <person name="Baker D."/>
            <person name="Gharbi K."/>
            <person name="Hall N."/>
            <person name="Watson M."/>
            <person name="Adriaenssens E.M."/>
            <person name="Foster-Nyarko E."/>
            <person name="Jarju S."/>
            <person name="Secka A."/>
            <person name="Antonio M."/>
            <person name="Oren A."/>
            <person name="Chaudhuri R.R."/>
            <person name="La Ragione R."/>
            <person name="Hildebrand F."/>
            <person name="Pallen M.J."/>
        </authorList>
    </citation>
    <scope>NUCLEOTIDE SEQUENCE</scope>
    <source>
        <strain evidence="10">1748</strain>
    </source>
</reference>
<dbReference type="InterPro" id="IPR004692">
    <property type="entry name" value="SecG"/>
</dbReference>
<comment type="subcellular location">
    <subcellularLocation>
        <location evidence="9">Cell membrane</location>
        <topology evidence="9">Multi-pass membrane protein</topology>
    </subcellularLocation>
    <subcellularLocation>
        <location evidence="1">Membrane</location>
        <topology evidence="1">Multi-pass membrane protein</topology>
    </subcellularLocation>
</comment>
<keyword evidence="8 9" id="KW-0472">Membrane</keyword>
<evidence type="ECO:0000256" key="6">
    <source>
        <dbReference type="ARBA" id="ARBA00022989"/>
    </source>
</evidence>
<evidence type="ECO:0000256" key="3">
    <source>
        <dbReference type="ARBA" id="ARBA00022448"/>
    </source>
</evidence>
<dbReference type="AlphaFoldDB" id="A0A9D9D718"/>
<evidence type="ECO:0000256" key="9">
    <source>
        <dbReference type="RuleBase" id="RU365087"/>
    </source>
</evidence>
<keyword evidence="7 9" id="KW-0811">Translocation</keyword>
<keyword evidence="4 9" id="KW-0812">Transmembrane</keyword>
<dbReference type="Pfam" id="PF03840">
    <property type="entry name" value="SecG"/>
    <property type="match status" value="1"/>
</dbReference>
<reference evidence="10" key="1">
    <citation type="submission" date="2020-10" db="EMBL/GenBank/DDBJ databases">
        <authorList>
            <person name="Gilroy R."/>
        </authorList>
    </citation>
    <scope>NUCLEOTIDE SEQUENCE</scope>
    <source>
        <strain evidence="10">1748</strain>
    </source>
</reference>
<keyword evidence="5 9" id="KW-0653">Protein transport</keyword>
<evidence type="ECO:0000313" key="11">
    <source>
        <dbReference type="Proteomes" id="UP000823629"/>
    </source>
</evidence>
<dbReference type="GO" id="GO:0009306">
    <property type="term" value="P:protein secretion"/>
    <property type="evidence" value="ECO:0007669"/>
    <property type="project" value="UniProtKB-UniRule"/>
</dbReference>
<dbReference type="EMBL" id="JADING010000003">
    <property type="protein sequence ID" value="MBO8413882.1"/>
    <property type="molecule type" value="Genomic_DNA"/>
</dbReference>
<feature type="transmembrane region" description="Helical" evidence="9">
    <location>
        <begin position="53"/>
        <end position="72"/>
    </location>
</feature>
<evidence type="ECO:0000256" key="5">
    <source>
        <dbReference type="ARBA" id="ARBA00022927"/>
    </source>
</evidence>
<organism evidence="10 11">
    <name type="scientific">Candidatus Scatoplasma merdavium</name>
    <dbReference type="NCBI Taxonomy" id="2840932"/>
    <lineage>
        <taxon>Bacteria</taxon>
        <taxon>Bacillati</taxon>
        <taxon>Bacillota</taxon>
        <taxon>Bacilli</taxon>
        <taxon>Bacillales</taxon>
        <taxon>Candidatus Scatoplasma</taxon>
    </lineage>
</organism>
<comment type="similarity">
    <text evidence="2 9">Belongs to the SecG family.</text>
</comment>
<gene>
    <name evidence="10" type="primary">secG</name>
    <name evidence="10" type="ORF">IAC78_00150</name>
</gene>